<dbReference type="InterPro" id="IPR047650">
    <property type="entry name" value="Transpos_IS110"/>
</dbReference>
<dbReference type="AlphaFoldDB" id="A0A9E7C1J0"/>
<reference evidence="3" key="1">
    <citation type="journal article" date="2022" name="Int. J. Syst. Evol. Microbiol.">
        <title>Pseudomonas aegrilactucae sp. nov. and Pseudomonas morbosilactucae sp. nov., pathogens causing bacterial rot of lettuce in Japan.</title>
        <authorList>
            <person name="Sawada H."/>
            <person name="Fujikawa T."/>
            <person name="Satou M."/>
        </authorList>
    </citation>
    <scope>NUCLEOTIDE SEQUENCE</scope>
    <source>
        <strain evidence="3">0166_1</strain>
    </source>
</reference>
<evidence type="ECO:0000313" key="3">
    <source>
        <dbReference type="EMBL" id="UGS37441.1"/>
    </source>
</evidence>
<sequence>MTGTMTWVGLDVHARSTHAAAIDTMTGELRRAKFGPGLEAPIAWMLQQPGPARACYEAGSTGFGLYRAATTAGIAMQVIAPGKTPRGSSDRVKSDRKDAELLARLLLAGSLTRVVVPPPEIEAAREMTRAHDACRRDLMDARHRVSKMLLRHGRVYPKPTTWTTEHRRWLSRQQFGEPASALVFADLIAAVDGLTARKQAVALQLAQLATDERWWPTVARLRAFRGIDTLSALSIHLELGGDWRRFERAAALGAWLGLTPTLNQSGESSRQGSITKTGSTLARRLLVESAWHYGREPRLGATLANRQAGQPDHILAISNRAQQRLYKVHRTMKARGKPHNIVVVACARQLAGFLWAAATAD</sequence>
<dbReference type="InterPro" id="IPR003346">
    <property type="entry name" value="Transposase_20"/>
</dbReference>
<dbReference type="Pfam" id="PF01548">
    <property type="entry name" value="DEDD_Tnp_IS110"/>
    <property type="match status" value="1"/>
</dbReference>
<organism evidence="3 4">
    <name type="scientific">Capillimicrobium parvum</name>
    <dbReference type="NCBI Taxonomy" id="2884022"/>
    <lineage>
        <taxon>Bacteria</taxon>
        <taxon>Bacillati</taxon>
        <taxon>Actinomycetota</taxon>
        <taxon>Thermoleophilia</taxon>
        <taxon>Solirubrobacterales</taxon>
        <taxon>Capillimicrobiaceae</taxon>
        <taxon>Capillimicrobium</taxon>
    </lineage>
</organism>
<dbReference type="PANTHER" id="PTHR33055">
    <property type="entry name" value="TRANSPOSASE FOR INSERTION SEQUENCE ELEMENT IS1111A"/>
    <property type="match status" value="1"/>
</dbReference>
<name>A0A9E7C1J0_9ACTN</name>
<accession>A0A9E7C1J0</accession>
<dbReference type="NCBIfam" id="NF033542">
    <property type="entry name" value="transpos_IS110"/>
    <property type="match status" value="1"/>
</dbReference>
<feature type="domain" description="Transposase IS116/IS110/IS902 C-terminal" evidence="2">
    <location>
        <begin position="220"/>
        <end position="292"/>
    </location>
</feature>
<proteinExistence type="predicted"/>
<dbReference type="Proteomes" id="UP001162834">
    <property type="component" value="Chromosome"/>
</dbReference>
<dbReference type="GO" id="GO:0006313">
    <property type="term" value="P:DNA transposition"/>
    <property type="evidence" value="ECO:0007669"/>
    <property type="project" value="InterPro"/>
</dbReference>
<gene>
    <name evidence="3" type="ORF">DSM104329_03857</name>
</gene>
<evidence type="ECO:0000313" key="4">
    <source>
        <dbReference type="Proteomes" id="UP001162834"/>
    </source>
</evidence>
<dbReference type="PANTHER" id="PTHR33055:SF3">
    <property type="entry name" value="PUTATIVE TRANSPOSASE FOR IS117-RELATED"/>
    <property type="match status" value="1"/>
</dbReference>
<dbReference type="GO" id="GO:0004803">
    <property type="term" value="F:transposase activity"/>
    <property type="evidence" value="ECO:0007669"/>
    <property type="project" value="InterPro"/>
</dbReference>
<protein>
    <submittedName>
        <fullName evidence="3">IS110 family transposase ISSfr2</fullName>
    </submittedName>
</protein>
<keyword evidence="4" id="KW-1185">Reference proteome</keyword>
<evidence type="ECO:0000259" key="2">
    <source>
        <dbReference type="Pfam" id="PF02371"/>
    </source>
</evidence>
<dbReference type="KEGG" id="sbae:DSM104329_03857"/>
<dbReference type="GO" id="GO:0003677">
    <property type="term" value="F:DNA binding"/>
    <property type="evidence" value="ECO:0007669"/>
    <property type="project" value="InterPro"/>
</dbReference>
<dbReference type="EMBL" id="CP087164">
    <property type="protein sequence ID" value="UGS37441.1"/>
    <property type="molecule type" value="Genomic_DNA"/>
</dbReference>
<dbReference type="RefSeq" id="WP_326924449.1">
    <property type="nucleotide sequence ID" value="NZ_CP087164.1"/>
</dbReference>
<dbReference type="Pfam" id="PF02371">
    <property type="entry name" value="Transposase_20"/>
    <property type="match status" value="1"/>
</dbReference>
<feature type="domain" description="Transposase IS110-like N-terminal" evidence="1">
    <location>
        <begin position="8"/>
        <end position="150"/>
    </location>
</feature>
<evidence type="ECO:0000259" key="1">
    <source>
        <dbReference type="Pfam" id="PF01548"/>
    </source>
</evidence>
<dbReference type="InterPro" id="IPR002525">
    <property type="entry name" value="Transp_IS110-like_N"/>
</dbReference>